<proteinExistence type="inferred from homology"/>
<comment type="subcellular location">
    <subcellularLocation>
        <location evidence="1">Cell inner membrane</location>
        <topology evidence="1">Single-pass membrane protein</topology>
        <orientation evidence="1">Periplasmic side</orientation>
    </subcellularLocation>
</comment>
<keyword evidence="9 10" id="KW-0472">Membrane</keyword>
<evidence type="ECO:0000256" key="8">
    <source>
        <dbReference type="ARBA" id="ARBA00022989"/>
    </source>
</evidence>
<reference evidence="12" key="1">
    <citation type="submission" date="2021-04" db="EMBL/GenBank/DDBJ databases">
        <title>Phylogenetic analysis of Acidobacteriaceae.</title>
        <authorList>
            <person name="Qiu L."/>
            <person name="Zhang Q."/>
        </authorList>
    </citation>
    <scope>NUCLEOTIDE SEQUENCE</scope>
    <source>
        <strain evidence="12">DSM 25168</strain>
    </source>
</reference>
<dbReference type="PANTHER" id="PTHR33446">
    <property type="entry name" value="PROTEIN TONB-RELATED"/>
    <property type="match status" value="1"/>
</dbReference>
<evidence type="ECO:0000256" key="4">
    <source>
        <dbReference type="ARBA" id="ARBA00022475"/>
    </source>
</evidence>
<dbReference type="GO" id="GO:0055085">
    <property type="term" value="P:transmembrane transport"/>
    <property type="evidence" value="ECO:0007669"/>
    <property type="project" value="InterPro"/>
</dbReference>
<evidence type="ECO:0000313" key="13">
    <source>
        <dbReference type="Proteomes" id="UP001059380"/>
    </source>
</evidence>
<evidence type="ECO:0000256" key="10">
    <source>
        <dbReference type="SAM" id="Phobius"/>
    </source>
</evidence>
<dbReference type="InterPro" id="IPR051045">
    <property type="entry name" value="TonB-dependent_transducer"/>
</dbReference>
<evidence type="ECO:0000256" key="5">
    <source>
        <dbReference type="ARBA" id="ARBA00022519"/>
    </source>
</evidence>
<dbReference type="RefSeq" id="WP_260795734.1">
    <property type="nucleotide sequence ID" value="NZ_CP093313.1"/>
</dbReference>
<sequence>MFEDSTFESAHRIRTRSRGWGLAAFVFNSAILAALIAIPLIYPEALPAHWMSTLITAPPPPPAQTRPVPQQARAEFHGRPEFNGINLTIPQRIPTSIRNFDGPEREPAGGPISLGPSVGIPGCDPFPCGTYKPPTVVHEEPKGPIVISKGVAEGMVLQRIIPRYPPIAVATRTQGTVILQAVITKNGTIDQLQIVSGSPMLQQAALDAVSHWRYRPYLLNGQPVDVETTINVVFTLNQ</sequence>
<evidence type="ECO:0000256" key="9">
    <source>
        <dbReference type="ARBA" id="ARBA00023136"/>
    </source>
</evidence>
<gene>
    <name evidence="12" type="ORF">MOP44_09115</name>
</gene>
<keyword evidence="3" id="KW-0813">Transport</keyword>
<evidence type="ECO:0000256" key="6">
    <source>
        <dbReference type="ARBA" id="ARBA00022692"/>
    </source>
</evidence>
<dbReference type="GO" id="GO:0015031">
    <property type="term" value="P:protein transport"/>
    <property type="evidence" value="ECO:0007669"/>
    <property type="project" value="UniProtKB-KW"/>
</dbReference>
<dbReference type="Proteomes" id="UP001059380">
    <property type="component" value="Chromosome"/>
</dbReference>
<dbReference type="GO" id="GO:0031992">
    <property type="term" value="F:energy transducer activity"/>
    <property type="evidence" value="ECO:0007669"/>
    <property type="project" value="InterPro"/>
</dbReference>
<evidence type="ECO:0000313" key="12">
    <source>
        <dbReference type="EMBL" id="UWZ86090.1"/>
    </source>
</evidence>
<evidence type="ECO:0000256" key="7">
    <source>
        <dbReference type="ARBA" id="ARBA00022927"/>
    </source>
</evidence>
<keyword evidence="13" id="KW-1185">Reference proteome</keyword>
<evidence type="ECO:0000256" key="2">
    <source>
        <dbReference type="ARBA" id="ARBA00006555"/>
    </source>
</evidence>
<evidence type="ECO:0000259" key="11">
    <source>
        <dbReference type="PROSITE" id="PS52015"/>
    </source>
</evidence>
<comment type="similarity">
    <text evidence="2">Belongs to the TonB family.</text>
</comment>
<keyword evidence="7" id="KW-0653">Protein transport</keyword>
<dbReference type="Pfam" id="PF03544">
    <property type="entry name" value="TonB_C"/>
    <property type="match status" value="1"/>
</dbReference>
<organism evidence="12 13">
    <name type="scientific">Occallatibacter riparius</name>
    <dbReference type="NCBI Taxonomy" id="1002689"/>
    <lineage>
        <taxon>Bacteria</taxon>
        <taxon>Pseudomonadati</taxon>
        <taxon>Acidobacteriota</taxon>
        <taxon>Terriglobia</taxon>
        <taxon>Terriglobales</taxon>
        <taxon>Acidobacteriaceae</taxon>
        <taxon>Occallatibacter</taxon>
    </lineage>
</organism>
<evidence type="ECO:0000256" key="1">
    <source>
        <dbReference type="ARBA" id="ARBA00004383"/>
    </source>
</evidence>
<feature type="transmembrane region" description="Helical" evidence="10">
    <location>
        <begin position="20"/>
        <end position="42"/>
    </location>
</feature>
<protein>
    <submittedName>
        <fullName evidence="12">Energy transducer TonB</fullName>
    </submittedName>
</protein>
<keyword evidence="5" id="KW-0997">Cell inner membrane</keyword>
<dbReference type="GO" id="GO:0030288">
    <property type="term" value="C:outer membrane-bounded periplasmic space"/>
    <property type="evidence" value="ECO:0007669"/>
    <property type="project" value="InterPro"/>
</dbReference>
<dbReference type="GO" id="GO:0015891">
    <property type="term" value="P:siderophore transport"/>
    <property type="evidence" value="ECO:0007669"/>
    <property type="project" value="InterPro"/>
</dbReference>
<dbReference type="KEGG" id="orp:MOP44_09115"/>
<dbReference type="GO" id="GO:0005886">
    <property type="term" value="C:plasma membrane"/>
    <property type="evidence" value="ECO:0007669"/>
    <property type="project" value="UniProtKB-SubCell"/>
</dbReference>
<keyword evidence="8 10" id="KW-1133">Transmembrane helix</keyword>
<dbReference type="NCBIfam" id="TIGR01352">
    <property type="entry name" value="tonB_Cterm"/>
    <property type="match status" value="1"/>
</dbReference>
<feature type="domain" description="TonB C-terminal" evidence="11">
    <location>
        <begin position="149"/>
        <end position="238"/>
    </location>
</feature>
<dbReference type="Gene3D" id="3.30.1150.10">
    <property type="match status" value="1"/>
</dbReference>
<dbReference type="PROSITE" id="PS52015">
    <property type="entry name" value="TONB_CTD"/>
    <property type="match status" value="1"/>
</dbReference>
<dbReference type="InterPro" id="IPR037682">
    <property type="entry name" value="TonB_C"/>
</dbReference>
<dbReference type="SUPFAM" id="SSF74653">
    <property type="entry name" value="TolA/TonB C-terminal domain"/>
    <property type="match status" value="1"/>
</dbReference>
<dbReference type="InterPro" id="IPR006260">
    <property type="entry name" value="TonB/TolA_C"/>
</dbReference>
<evidence type="ECO:0000256" key="3">
    <source>
        <dbReference type="ARBA" id="ARBA00022448"/>
    </source>
</evidence>
<dbReference type="AlphaFoldDB" id="A0A9J7BW99"/>
<accession>A0A9J7BW99</accession>
<name>A0A9J7BW99_9BACT</name>
<keyword evidence="6 10" id="KW-0812">Transmembrane</keyword>
<dbReference type="InterPro" id="IPR003538">
    <property type="entry name" value="TonB"/>
</dbReference>
<dbReference type="PRINTS" id="PR01374">
    <property type="entry name" value="TONBPROTEIN"/>
</dbReference>
<dbReference type="EMBL" id="CP093313">
    <property type="protein sequence ID" value="UWZ86090.1"/>
    <property type="molecule type" value="Genomic_DNA"/>
</dbReference>
<keyword evidence="4" id="KW-1003">Cell membrane</keyword>